<dbReference type="InterPro" id="IPR014721">
    <property type="entry name" value="Ribsml_uS5_D2-typ_fold_subgr"/>
</dbReference>
<accession>A0ABS3JUQ6</accession>
<dbReference type="Proteomes" id="UP000664628">
    <property type="component" value="Unassembled WGS sequence"/>
</dbReference>
<dbReference type="PANTHER" id="PTHR32039">
    <property type="entry name" value="MAGNESIUM-CHELATASE SUBUNIT CHLI"/>
    <property type="match status" value="1"/>
</dbReference>
<dbReference type="InterPro" id="IPR020568">
    <property type="entry name" value="Ribosomal_Su5_D2-typ_SF"/>
</dbReference>
<gene>
    <name evidence="3" type="ORF">J2I46_28920</name>
</gene>
<dbReference type="InterPro" id="IPR027417">
    <property type="entry name" value="P-loop_NTPase"/>
</dbReference>
<dbReference type="Gene3D" id="3.30.230.10">
    <property type="match status" value="1"/>
</dbReference>
<sequence>MLAKTFGAAVYGVNARLLTVEVSVSQGVGTSVLGLSENAAKESLQRIDEALQNGGYQQSHQKTVINLSPADIRKECSSYDLPIALCLMATSGKLSYQKNLDDYVILGELALDGKLRPIKGVLPIAIEARRQGFKGFILPTENALEASIVNMLDVIGVDTLTEAIEFLQNERVIEPLITDTRDRFLHSIGEPEADFSHVQGHETIKRSLEIAAAGGHNVILIGPPAAGKTMLVKRLSSILPPLTLMEALETTKIHSIAGKLGVNSTLLARRPYRNPHHSISDVAFVGGGSIPLPGEVSLAHNGVLFLDELPEFNPTVLGGLGQPLDDHKVVISSTPQAVELPASFMLIASMNSCPCGAYSHLEKRCSCTSESIQKYLNMVPGPLYDRIDIHVEVDPINSESTASNRKIESSEQIRERVIQAREKQSKRFEGSNIIHKNAMMTAEMVQEVCIINDASKALLKRAIDRLGLSPKAYNPILKVARTIADLADSTNIGFDHLAEAIQYRSLDKDKWGTK</sequence>
<dbReference type="InterPro" id="IPR045006">
    <property type="entry name" value="CHLI-like"/>
</dbReference>
<proteinExistence type="predicted"/>
<evidence type="ECO:0000313" key="3">
    <source>
        <dbReference type="EMBL" id="MBO0952637.1"/>
    </source>
</evidence>
<dbReference type="Pfam" id="PF13335">
    <property type="entry name" value="Mg_chelatase_C"/>
    <property type="match status" value="1"/>
</dbReference>
<keyword evidence="4" id="KW-1185">Reference proteome</keyword>
<dbReference type="SUPFAM" id="SSF52540">
    <property type="entry name" value="P-loop containing nucleoside triphosphate hydrolases"/>
    <property type="match status" value="1"/>
</dbReference>
<dbReference type="EMBL" id="JAFMYW010000012">
    <property type="protein sequence ID" value="MBO0952637.1"/>
    <property type="molecule type" value="Genomic_DNA"/>
</dbReference>
<feature type="domain" description="Magnesium chelatase ChlI-like catalytic" evidence="1">
    <location>
        <begin position="194"/>
        <end position="399"/>
    </location>
</feature>
<reference evidence="3 4" key="1">
    <citation type="submission" date="2021-03" db="EMBL/GenBank/DDBJ databases">
        <title>Fibrella sp. HMF5405 genome sequencing and assembly.</title>
        <authorList>
            <person name="Kang H."/>
            <person name="Kim H."/>
            <person name="Bae S."/>
            <person name="Joh K."/>
        </authorList>
    </citation>
    <scope>NUCLEOTIDE SEQUENCE [LARGE SCALE GENOMIC DNA]</scope>
    <source>
        <strain evidence="3 4">HMF5405</strain>
    </source>
</reference>
<dbReference type="Pfam" id="PF01078">
    <property type="entry name" value="Mg_chelatase"/>
    <property type="match status" value="1"/>
</dbReference>
<dbReference type="RefSeq" id="WP_207332588.1">
    <property type="nucleotide sequence ID" value="NZ_JAFMYW010000012.1"/>
</dbReference>
<evidence type="ECO:0000259" key="1">
    <source>
        <dbReference type="Pfam" id="PF01078"/>
    </source>
</evidence>
<organism evidence="3 4">
    <name type="scientific">Fibrella forsythiae</name>
    <dbReference type="NCBI Taxonomy" id="2817061"/>
    <lineage>
        <taxon>Bacteria</taxon>
        <taxon>Pseudomonadati</taxon>
        <taxon>Bacteroidota</taxon>
        <taxon>Cytophagia</taxon>
        <taxon>Cytophagales</taxon>
        <taxon>Spirosomataceae</taxon>
        <taxon>Fibrella</taxon>
    </lineage>
</organism>
<protein>
    <submittedName>
        <fullName evidence="3">YifB family Mg chelatase-like AAA ATPase</fullName>
    </submittedName>
</protein>
<dbReference type="InterPro" id="IPR000523">
    <property type="entry name" value="Mg_chelatse_chII-like_cat_dom"/>
</dbReference>
<dbReference type="PANTHER" id="PTHR32039:SF7">
    <property type="entry name" value="COMPETENCE PROTEIN COMM"/>
    <property type="match status" value="1"/>
</dbReference>
<evidence type="ECO:0000313" key="4">
    <source>
        <dbReference type="Proteomes" id="UP000664628"/>
    </source>
</evidence>
<name>A0ABS3JUQ6_9BACT</name>
<dbReference type="NCBIfam" id="TIGR00368">
    <property type="entry name" value="YifB family Mg chelatase-like AAA ATPase"/>
    <property type="match status" value="1"/>
</dbReference>
<dbReference type="Gene3D" id="3.40.50.300">
    <property type="entry name" value="P-loop containing nucleotide triphosphate hydrolases"/>
    <property type="match status" value="1"/>
</dbReference>
<comment type="caution">
    <text evidence="3">The sequence shown here is derived from an EMBL/GenBank/DDBJ whole genome shotgun (WGS) entry which is preliminary data.</text>
</comment>
<dbReference type="Pfam" id="PF13541">
    <property type="entry name" value="ChlI"/>
    <property type="match status" value="1"/>
</dbReference>
<dbReference type="SUPFAM" id="SSF54211">
    <property type="entry name" value="Ribosomal protein S5 domain 2-like"/>
    <property type="match status" value="1"/>
</dbReference>
<dbReference type="InterPro" id="IPR004482">
    <property type="entry name" value="Mg_chelat-rel"/>
</dbReference>
<evidence type="ECO:0000259" key="2">
    <source>
        <dbReference type="Pfam" id="PF13335"/>
    </source>
</evidence>
<feature type="domain" description="Mg chelatase-related protein C-terminal" evidence="2">
    <location>
        <begin position="408"/>
        <end position="504"/>
    </location>
</feature>
<dbReference type="InterPro" id="IPR025158">
    <property type="entry name" value="Mg_chelat-rel_C"/>
</dbReference>